<gene>
    <name evidence="2" type="ORF">ETAA8_46790</name>
</gene>
<proteinExistence type="predicted"/>
<name>A0A517YH42_9BACT</name>
<organism evidence="2 3">
    <name type="scientific">Anatilimnocola aggregata</name>
    <dbReference type="NCBI Taxonomy" id="2528021"/>
    <lineage>
        <taxon>Bacteria</taxon>
        <taxon>Pseudomonadati</taxon>
        <taxon>Planctomycetota</taxon>
        <taxon>Planctomycetia</taxon>
        <taxon>Pirellulales</taxon>
        <taxon>Pirellulaceae</taxon>
        <taxon>Anatilimnocola</taxon>
    </lineage>
</organism>
<keyword evidence="2" id="KW-0378">Hydrolase</keyword>
<dbReference type="AlphaFoldDB" id="A0A517YH42"/>
<dbReference type="InterPro" id="IPR029058">
    <property type="entry name" value="AB_hydrolase_fold"/>
</dbReference>
<dbReference type="InterPro" id="IPR009003">
    <property type="entry name" value="Peptidase_S1_PA"/>
</dbReference>
<dbReference type="InterPro" id="IPR000073">
    <property type="entry name" value="AB_hydrolase_1"/>
</dbReference>
<evidence type="ECO:0000313" key="3">
    <source>
        <dbReference type="Proteomes" id="UP000315017"/>
    </source>
</evidence>
<dbReference type="Gene3D" id="3.40.50.1820">
    <property type="entry name" value="alpha/beta hydrolase"/>
    <property type="match status" value="1"/>
</dbReference>
<evidence type="ECO:0000313" key="2">
    <source>
        <dbReference type="EMBL" id="QDU29565.1"/>
    </source>
</evidence>
<accession>A0A517YH42</accession>
<dbReference type="RefSeq" id="WP_202921191.1">
    <property type="nucleotide sequence ID" value="NZ_CP036274.1"/>
</dbReference>
<sequence length="440" mass="47828">MLILFLHGWQSIPGGVKPTYLKDHGHTVLNPALPDDDFTAALAIAQTEFDKHRPDIIVGSSRGGALAMNLEAGETPLVLLCPAWKQYGTAKTIRANSTILHSRADDVIPFADSEELVRNSRLPAYTLMETGNDHRLADPDSLEMMLEACRKSVEAPIIISRSFAEVISGFKSYMRNRLCGIVYAESNGQKKPRFEIGSGFVIEARGLYVLVTAGHVFERIARLHQDDRLIGVSLVVPSGPRSVAELSLYPEDLATAWYSLSSDFDIAFMCISPDLAQHLKTAGFWAVRRDLPDSLNATPAKRVLVGYGADGAHIHDEEVLFVVENNAVRPRIKSQLGAVPFKMVGLKDSASEDGVNFHAIPESEDVPTLAGLSGGIVIDVFVNQPIRNYAWVGVQSSQHTKVKDGREVVTKVKFTSSAAVAEMADKYASEILGEGCGAEG</sequence>
<dbReference type="SUPFAM" id="SSF53474">
    <property type="entry name" value="alpha/beta-Hydrolases"/>
    <property type="match status" value="1"/>
</dbReference>
<dbReference type="GO" id="GO:0016787">
    <property type="term" value="F:hydrolase activity"/>
    <property type="evidence" value="ECO:0007669"/>
    <property type="project" value="UniProtKB-KW"/>
</dbReference>
<keyword evidence="3" id="KW-1185">Reference proteome</keyword>
<dbReference type="SUPFAM" id="SSF50494">
    <property type="entry name" value="Trypsin-like serine proteases"/>
    <property type="match status" value="1"/>
</dbReference>
<dbReference type="EMBL" id="CP036274">
    <property type="protein sequence ID" value="QDU29565.1"/>
    <property type="molecule type" value="Genomic_DNA"/>
</dbReference>
<reference evidence="2 3" key="1">
    <citation type="submission" date="2019-02" db="EMBL/GenBank/DDBJ databases">
        <title>Deep-cultivation of Planctomycetes and their phenomic and genomic characterization uncovers novel biology.</title>
        <authorList>
            <person name="Wiegand S."/>
            <person name="Jogler M."/>
            <person name="Boedeker C."/>
            <person name="Pinto D."/>
            <person name="Vollmers J."/>
            <person name="Rivas-Marin E."/>
            <person name="Kohn T."/>
            <person name="Peeters S.H."/>
            <person name="Heuer A."/>
            <person name="Rast P."/>
            <person name="Oberbeckmann S."/>
            <person name="Bunk B."/>
            <person name="Jeske O."/>
            <person name="Meyerdierks A."/>
            <person name="Storesund J.E."/>
            <person name="Kallscheuer N."/>
            <person name="Luecker S."/>
            <person name="Lage O.M."/>
            <person name="Pohl T."/>
            <person name="Merkel B.J."/>
            <person name="Hornburger P."/>
            <person name="Mueller R.-W."/>
            <person name="Bruemmer F."/>
            <person name="Labrenz M."/>
            <person name="Spormann A.M."/>
            <person name="Op den Camp H."/>
            <person name="Overmann J."/>
            <person name="Amann R."/>
            <person name="Jetten M.S.M."/>
            <person name="Mascher T."/>
            <person name="Medema M.H."/>
            <person name="Devos D.P."/>
            <person name="Kaster A.-K."/>
            <person name="Ovreas L."/>
            <person name="Rohde M."/>
            <person name="Galperin M.Y."/>
            <person name="Jogler C."/>
        </authorList>
    </citation>
    <scope>NUCLEOTIDE SEQUENCE [LARGE SCALE GENOMIC DNA]</scope>
    <source>
        <strain evidence="2 3">ETA_A8</strain>
    </source>
</reference>
<evidence type="ECO:0000259" key="1">
    <source>
        <dbReference type="Pfam" id="PF12697"/>
    </source>
</evidence>
<dbReference type="Proteomes" id="UP000315017">
    <property type="component" value="Chromosome"/>
</dbReference>
<dbReference type="KEGG" id="aagg:ETAA8_46790"/>
<protein>
    <submittedName>
        <fullName evidence="2">Alpha/beta hydrolase family protein</fullName>
    </submittedName>
</protein>
<dbReference type="Pfam" id="PF12697">
    <property type="entry name" value="Abhydrolase_6"/>
    <property type="match status" value="1"/>
</dbReference>
<feature type="domain" description="AB hydrolase-1" evidence="1">
    <location>
        <begin position="3"/>
        <end position="104"/>
    </location>
</feature>